<feature type="domain" description="Novel STAND NTPase 1" evidence="2">
    <location>
        <begin position="218"/>
        <end position="363"/>
    </location>
</feature>
<feature type="compositionally biased region" description="Basic and acidic residues" evidence="1">
    <location>
        <begin position="560"/>
        <end position="578"/>
    </location>
</feature>
<feature type="region of interest" description="Disordered" evidence="1">
    <location>
        <begin position="556"/>
        <end position="593"/>
    </location>
</feature>
<feature type="region of interest" description="Disordered" evidence="1">
    <location>
        <begin position="176"/>
        <end position="212"/>
    </location>
</feature>
<dbReference type="InterPro" id="IPR027417">
    <property type="entry name" value="P-loop_NTPase"/>
</dbReference>
<name>A0AAD7ED42_9AGAR</name>
<keyword evidence="4" id="KW-1185">Reference proteome</keyword>
<sequence length="593" mass="64918">MTLTIRRTANKDRVLHYGTVAATLLKDIGNASNQPYLQAIASVSLLIMETVQRVRDNKDACMQMTERAYELVCAIINICRDSEADLAPAMVRSITQFSETLEKILVFVRNQVKGGLFRRMFRSMEDSDLIKECNTGLKHALDVFGVQSGIIAAMTMAEMQKDAKLRHEELIAILNEKRSRPKRSSTEGSGSSSSRRKRSSKNDLSRSPSTVSMLPASPKIFYGRDEEIQHLTKLMTLSAPARIVVCGAEGLGKTSVAVAASHSPEISQMFGQHRYFVECEGATDVKQLVAAIAQHLNLEGTSRKHVIRHLGGLAKEGEAAPPVLLVLDALDRAWKPHENRNDVEDFLSLLADLQHLTLMVTIRGGERPRQVKWTRPFLPTLQPLSPAATRSTFLDISDVDTADPDLEALLALTEGNPGTAAHMALLASFEGCSSLVARWEQEGSALLLDKAHRTPAPHAIFADGLCDEPEEMRERAPTAVAECDLLGLLEPDLRIVRGSPQAYAPAPSIDSVLKEEVTQTTLDAVLRRPSLDSLMMRQGSLDSCVRSLSSIGSRQSSLDSRARSLDSRVRSHDSRTRSLDGLIPTTASVGVTT</sequence>
<gene>
    <name evidence="3" type="ORF">DFH08DRAFT_450261</name>
</gene>
<dbReference type="Gene3D" id="1.20.930.20">
    <property type="entry name" value="Adaptor protein Cbl, N-terminal domain"/>
    <property type="match status" value="1"/>
</dbReference>
<dbReference type="EMBL" id="JARIHO010000074">
    <property type="protein sequence ID" value="KAJ7311763.1"/>
    <property type="molecule type" value="Genomic_DNA"/>
</dbReference>
<evidence type="ECO:0000313" key="3">
    <source>
        <dbReference type="EMBL" id="KAJ7311763.1"/>
    </source>
</evidence>
<dbReference type="AlphaFoldDB" id="A0AAD7ED42"/>
<comment type="caution">
    <text evidence="3">The sequence shown here is derived from an EMBL/GenBank/DDBJ whole genome shotgun (WGS) entry which is preliminary data.</text>
</comment>
<dbReference type="Gene3D" id="3.40.50.300">
    <property type="entry name" value="P-loop containing nucleotide triphosphate hydrolases"/>
    <property type="match status" value="1"/>
</dbReference>
<organism evidence="3 4">
    <name type="scientific">Mycena albidolilacea</name>
    <dbReference type="NCBI Taxonomy" id="1033008"/>
    <lineage>
        <taxon>Eukaryota</taxon>
        <taxon>Fungi</taxon>
        <taxon>Dikarya</taxon>
        <taxon>Basidiomycota</taxon>
        <taxon>Agaricomycotina</taxon>
        <taxon>Agaricomycetes</taxon>
        <taxon>Agaricomycetidae</taxon>
        <taxon>Agaricales</taxon>
        <taxon>Marasmiineae</taxon>
        <taxon>Mycenaceae</taxon>
        <taxon>Mycena</taxon>
    </lineage>
</organism>
<dbReference type="InterPro" id="IPR049052">
    <property type="entry name" value="nSTAND1"/>
</dbReference>
<dbReference type="GO" id="GO:0007166">
    <property type="term" value="P:cell surface receptor signaling pathway"/>
    <property type="evidence" value="ECO:0007669"/>
    <property type="project" value="InterPro"/>
</dbReference>
<evidence type="ECO:0000259" key="2">
    <source>
        <dbReference type="Pfam" id="PF20703"/>
    </source>
</evidence>
<dbReference type="Pfam" id="PF20703">
    <property type="entry name" value="nSTAND1"/>
    <property type="match status" value="1"/>
</dbReference>
<dbReference type="InterPro" id="IPR059179">
    <property type="entry name" value="MLKL-like_MCAfunc"/>
</dbReference>
<reference evidence="3" key="1">
    <citation type="submission" date="2023-03" db="EMBL/GenBank/DDBJ databases">
        <title>Massive genome expansion in bonnet fungi (Mycena s.s.) driven by repeated elements and novel gene families across ecological guilds.</title>
        <authorList>
            <consortium name="Lawrence Berkeley National Laboratory"/>
            <person name="Harder C.B."/>
            <person name="Miyauchi S."/>
            <person name="Viragh M."/>
            <person name="Kuo A."/>
            <person name="Thoen E."/>
            <person name="Andreopoulos B."/>
            <person name="Lu D."/>
            <person name="Skrede I."/>
            <person name="Drula E."/>
            <person name="Henrissat B."/>
            <person name="Morin E."/>
            <person name="Kohler A."/>
            <person name="Barry K."/>
            <person name="LaButti K."/>
            <person name="Morin E."/>
            <person name="Salamov A."/>
            <person name="Lipzen A."/>
            <person name="Mereny Z."/>
            <person name="Hegedus B."/>
            <person name="Baldrian P."/>
            <person name="Stursova M."/>
            <person name="Weitz H."/>
            <person name="Taylor A."/>
            <person name="Grigoriev I.V."/>
            <person name="Nagy L.G."/>
            <person name="Martin F."/>
            <person name="Kauserud H."/>
        </authorList>
    </citation>
    <scope>NUCLEOTIDE SEQUENCE</scope>
    <source>
        <strain evidence="3">CBHHK002</strain>
    </source>
</reference>
<protein>
    <recommendedName>
        <fullName evidence="2">Novel STAND NTPase 1 domain-containing protein</fullName>
    </recommendedName>
</protein>
<accession>A0AAD7ED42</accession>
<evidence type="ECO:0000313" key="4">
    <source>
        <dbReference type="Proteomes" id="UP001218218"/>
    </source>
</evidence>
<proteinExistence type="predicted"/>
<evidence type="ECO:0000256" key="1">
    <source>
        <dbReference type="SAM" id="MobiDB-lite"/>
    </source>
</evidence>
<dbReference type="InterPro" id="IPR036537">
    <property type="entry name" value="Adaptor_Cbl_N_dom_sf"/>
</dbReference>
<dbReference type="CDD" id="cd21037">
    <property type="entry name" value="MLKL_NTD"/>
    <property type="match status" value="1"/>
</dbReference>
<dbReference type="SUPFAM" id="SSF52540">
    <property type="entry name" value="P-loop containing nucleoside triphosphate hydrolases"/>
    <property type="match status" value="1"/>
</dbReference>
<dbReference type="Proteomes" id="UP001218218">
    <property type="component" value="Unassembled WGS sequence"/>
</dbReference>